<dbReference type="CDD" id="cd00685">
    <property type="entry name" value="Trans_IPPS_HT"/>
    <property type="match status" value="1"/>
</dbReference>
<evidence type="ECO:0000256" key="3">
    <source>
        <dbReference type="ARBA" id="ARBA00006706"/>
    </source>
</evidence>
<evidence type="ECO:0000256" key="5">
    <source>
        <dbReference type="ARBA" id="ARBA00022723"/>
    </source>
</evidence>
<evidence type="ECO:0000256" key="2">
    <source>
        <dbReference type="ARBA" id="ARBA00005128"/>
    </source>
</evidence>
<dbReference type="PROSITE" id="PS00444">
    <property type="entry name" value="POLYPRENYL_SYNTHASE_2"/>
    <property type="match status" value="1"/>
</dbReference>
<dbReference type="SFLD" id="SFLDS00005">
    <property type="entry name" value="Isoprenoid_Synthase_Type_I"/>
    <property type="match status" value="1"/>
</dbReference>
<dbReference type="InterPro" id="IPR033749">
    <property type="entry name" value="Polyprenyl_synt_CS"/>
</dbReference>
<gene>
    <name evidence="9" type="ORF">IU459_28115</name>
</gene>
<evidence type="ECO:0000256" key="7">
    <source>
        <dbReference type="RuleBase" id="RU004466"/>
    </source>
</evidence>
<dbReference type="EMBL" id="JADLQX010000026">
    <property type="protein sequence ID" value="MBF6301376.1"/>
    <property type="molecule type" value="Genomic_DNA"/>
</dbReference>
<dbReference type="Proteomes" id="UP000702209">
    <property type="component" value="Unassembled WGS sequence"/>
</dbReference>
<evidence type="ECO:0000313" key="10">
    <source>
        <dbReference type="Proteomes" id="UP000702209"/>
    </source>
</evidence>
<proteinExistence type="inferred from homology"/>
<evidence type="ECO:0000256" key="1">
    <source>
        <dbReference type="ARBA" id="ARBA00001946"/>
    </source>
</evidence>
<dbReference type="SUPFAM" id="SSF48576">
    <property type="entry name" value="Terpenoid synthases"/>
    <property type="match status" value="1"/>
</dbReference>
<sequence>MSIATSRSDRTPGPAAELGGLLPSATEPVGRWSAAVRSRVLGELEVFLDCNRIGPVHGIAVDDIARQYIGGGKCLRSTFMYLGWLCGAAPEAAAVRAAAGLELLHAFALLQDDVMDAAEVRRGEPAAHIRFTARHRRIRMPSAAARFGESAATLLADICLVWAEKMLRESGITRDALDRVWPRYDAMRVELALGQFADLLNDARTEPELGAVLAVARAKSGNYTVRRPLELGAAMAGCDDGVFAALSRYGHMVGEAFQLRDDILGVFGTTAVTGKTSDSDLGQHKATTVVVAARRLADSAAGRELTELLSAPDIDATAVERLRTLIAATGARDYIERMITDRVAQARRITGAASLPESQRRLLDGMAGICTIRET</sequence>
<feature type="region of interest" description="Disordered" evidence="8">
    <location>
        <begin position="1"/>
        <end position="22"/>
    </location>
</feature>
<keyword evidence="6" id="KW-0460">Magnesium</keyword>
<evidence type="ECO:0000256" key="8">
    <source>
        <dbReference type="SAM" id="MobiDB-lite"/>
    </source>
</evidence>
<keyword evidence="4 7" id="KW-0808">Transferase</keyword>
<evidence type="ECO:0000256" key="6">
    <source>
        <dbReference type="ARBA" id="ARBA00022842"/>
    </source>
</evidence>
<organism evidence="9 10">
    <name type="scientific">Nocardia amamiensis</name>
    <dbReference type="NCBI Taxonomy" id="404578"/>
    <lineage>
        <taxon>Bacteria</taxon>
        <taxon>Bacillati</taxon>
        <taxon>Actinomycetota</taxon>
        <taxon>Actinomycetes</taxon>
        <taxon>Mycobacteriales</taxon>
        <taxon>Nocardiaceae</taxon>
        <taxon>Nocardia</taxon>
    </lineage>
</organism>
<evidence type="ECO:0000256" key="4">
    <source>
        <dbReference type="ARBA" id="ARBA00022679"/>
    </source>
</evidence>
<dbReference type="InterPro" id="IPR000092">
    <property type="entry name" value="Polyprenyl_synt"/>
</dbReference>
<accession>A0ABS0CYD7</accession>
<dbReference type="PROSITE" id="PS00723">
    <property type="entry name" value="POLYPRENYL_SYNTHASE_1"/>
    <property type="match status" value="1"/>
</dbReference>
<evidence type="ECO:0000313" key="9">
    <source>
        <dbReference type="EMBL" id="MBF6301376.1"/>
    </source>
</evidence>
<reference evidence="9 10" key="1">
    <citation type="submission" date="2020-10" db="EMBL/GenBank/DDBJ databases">
        <title>Identification of Nocardia species via Next-generation sequencing and recognition of intraspecies genetic diversity.</title>
        <authorList>
            <person name="Li P."/>
            <person name="Li P."/>
            <person name="Lu B."/>
        </authorList>
    </citation>
    <scope>NUCLEOTIDE SEQUENCE [LARGE SCALE GENOMIC DNA]</scope>
    <source>
        <strain evidence="9 10">BJ06-0157</strain>
    </source>
</reference>
<comment type="pathway">
    <text evidence="2">Isoprenoid biosynthesis.</text>
</comment>
<comment type="cofactor">
    <cofactor evidence="1">
        <name>Mg(2+)</name>
        <dbReference type="ChEBI" id="CHEBI:18420"/>
    </cofactor>
</comment>
<keyword evidence="10" id="KW-1185">Reference proteome</keyword>
<dbReference type="PANTHER" id="PTHR12001">
    <property type="entry name" value="GERANYLGERANYL PYROPHOSPHATE SYNTHASE"/>
    <property type="match status" value="1"/>
</dbReference>
<protein>
    <submittedName>
        <fullName evidence="9">Polyprenyl synthetase family protein</fullName>
    </submittedName>
</protein>
<dbReference type="Gene3D" id="1.10.600.10">
    <property type="entry name" value="Farnesyl Diphosphate Synthase"/>
    <property type="match status" value="1"/>
</dbReference>
<dbReference type="InterPro" id="IPR008949">
    <property type="entry name" value="Isoprenoid_synthase_dom_sf"/>
</dbReference>
<name>A0ABS0CYD7_9NOCA</name>
<comment type="similarity">
    <text evidence="3 7">Belongs to the FPP/GGPP synthase family.</text>
</comment>
<dbReference type="Pfam" id="PF00348">
    <property type="entry name" value="polyprenyl_synt"/>
    <property type="match status" value="1"/>
</dbReference>
<dbReference type="PANTHER" id="PTHR12001:SF85">
    <property type="entry name" value="SHORT CHAIN ISOPRENYL DIPHOSPHATE SYNTHASE"/>
    <property type="match status" value="1"/>
</dbReference>
<keyword evidence="5" id="KW-0479">Metal-binding</keyword>
<comment type="caution">
    <text evidence="9">The sequence shown here is derived from an EMBL/GenBank/DDBJ whole genome shotgun (WGS) entry which is preliminary data.</text>
</comment>